<comment type="subcellular location">
    <subcellularLocation>
        <location evidence="1">Membrane</location>
        <topology evidence="1">Multi-pass membrane protein</topology>
    </subcellularLocation>
</comment>
<proteinExistence type="predicted"/>
<keyword evidence="2 5" id="KW-0812">Transmembrane</keyword>
<keyword evidence="4 5" id="KW-0472">Membrane</keyword>
<evidence type="ECO:0008006" key="8">
    <source>
        <dbReference type="Google" id="ProtNLM"/>
    </source>
</evidence>
<evidence type="ECO:0000256" key="3">
    <source>
        <dbReference type="ARBA" id="ARBA00022989"/>
    </source>
</evidence>
<gene>
    <name evidence="6" type="ORF">UV20_C0002G0036</name>
</gene>
<keyword evidence="3 5" id="KW-1133">Transmembrane helix</keyword>
<dbReference type="Proteomes" id="UP000034837">
    <property type="component" value="Unassembled WGS sequence"/>
</dbReference>
<feature type="transmembrane region" description="Helical" evidence="5">
    <location>
        <begin position="72"/>
        <end position="89"/>
    </location>
</feature>
<accession>A0A0G1A866</accession>
<evidence type="ECO:0000313" key="6">
    <source>
        <dbReference type="EMBL" id="KKS57247.1"/>
    </source>
</evidence>
<protein>
    <recommendedName>
        <fullName evidence="8">Chloroplast import component protein (Tic20)</fullName>
    </recommendedName>
</protein>
<evidence type="ECO:0000256" key="5">
    <source>
        <dbReference type="SAM" id="Phobius"/>
    </source>
</evidence>
<feature type="transmembrane region" description="Helical" evidence="5">
    <location>
        <begin position="19"/>
        <end position="36"/>
    </location>
</feature>
<dbReference type="Pfam" id="PF09685">
    <property type="entry name" value="MamF_MmsF"/>
    <property type="match status" value="1"/>
</dbReference>
<dbReference type="EMBL" id="LCDO01000002">
    <property type="protein sequence ID" value="KKS57247.1"/>
    <property type="molecule type" value="Genomic_DNA"/>
</dbReference>
<dbReference type="AlphaFoldDB" id="A0A0G1A866"/>
<evidence type="ECO:0000313" key="7">
    <source>
        <dbReference type="Proteomes" id="UP000034837"/>
    </source>
</evidence>
<dbReference type="InterPro" id="IPR019109">
    <property type="entry name" value="MamF_MmsF"/>
</dbReference>
<evidence type="ECO:0000256" key="4">
    <source>
        <dbReference type="ARBA" id="ARBA00023136"/>
    </source>
</evidence>
<name>A0A0G1A866_9BACT</name>
<comment type="caution">
    <text evidence="6">The sequence shown here is derived from an EMBL/GenBank/DDBJ whole genome shotgun (WGS) entry which is preliminary data.</text>
</comment>
<reference evidence="6 7" key="1">
    <citation type="journal article" date="2015" name="Nature">
        <title>rRNA introns, odd ribosomes, and small enigmatic genomes across a large radiation of phyla.</title>
        <authorList>
            <person name="Brown C.T."/>
            <person name="Hug L.A."/>
            <person name="Thomas B.C."/>
            <person name="Sharon I."/>
            <person name="Castelle C.J."/>
            <person name="Singh A."/>
            <person name="Wilkins M.J."/>
            <person name="Williams K.H."/>
            <person name="Banfield J.F."/>
        </authorList>
    </citation>
    <scope>NUCLEOTIDE SEQUENCE [LARGE SCALE GENOMIC DNA]</scope>
</reference>
<organism evidence="6 7">
    <name type="scientific">Candidatus Magasanikbacteria bacterium GW2011_GWA2_42_32</name>
    <dbReference type="NCBI Taxonomy" id="1619039"/>
    <lineage>
        <taxon>Bacteria</taxon>
        <taxon>Candidatus Magasanikiibacteriota</taxon>
    </lineage>
</organism>
<evidence type="ECO:0000256" key="1">
    <source>
        <dbReference type="ARBA" id="ARBA00004141"/>
    </source>
</evidence>
<sequence length="108" mass="12134">MEPQIKKIPEQKDFEDNKIIAVIGYLGVLCLVPLLGRQNSPYAKFHGKQGLVLCLLWLVTWVLGWFPLLGLVLWIASIILTVVGISNAYQGKMDELPIIGKYAEKIKI</sequence>
<evidence type="ECO:0000256" key="2">
    <source>
        <dbReference type="ARBA" id="ARBA00022692"/>
    </source>
</evidence>